<dbReference type="GO" id="GO:0015920">
    <property type="term" value="P:lipopolysaccharide transport"/>
    <property type="evidence" value="ECO:0007669"/>
    <property type="project" value="TreeGrafter"/>
</dbReference>
<organism evidence="9">
    <name type="scientific">hydrothermal vent metagenome</name>
    <dbReference type="NCBI Taxonomy" id="652676"/>
    <lineage>
        <taxon>unclassified sequences</taxon>
        <taxon>metagenomes</taxon>
        <taxon>ecological metagenomes</taxon>
    </lineage>
</organism>
<evidence type="ECO:0000256" key="1">
    <source>
        <dbReference type="ARBA" id="ARBA00004651"/>
    </source>
</evidence>
<dbReference type="PANTHER" id="PTHR33529:SF6">
    <property type="entry name" value="YJGP_YJGQ FAMILY PERMEASE"/>
    <property type="match status" value="1"/>
</dbReference>
<dbReference type="EMBL" id="FAXC01000082">
    <property type="protein sequence ID" value="CUV08566.1"/>
    <property type="molecule type" value="Genomic_DNA"/>
</dbReference>
<dbReference type="InterPro" id="IPR005495">
    <property type="entry name" value="LptG/LptF_permease"/>
</dbReference>
<feature type="transmembrane region" description="Helical" evidence="7">
    <location>
        <begin position="74"/>
        <end position="93"/>
    </location>
</feature>
<feature type="transmembrane region" description="Helical" evidence="7">
    <location>
        <begin position="28"/>
        <end position="54"/>
    </location>
</feature>
<evidence type="ECO:0000256" key="6">
    <source>
        <dbReference type="SAM" id="Coils"/>
    </source>
</evidence>
<dbReference type="AlphaFoldDB" id="A0A160VDM0"/>
<dbReference type="Pfam" id="PF03739">
    <property type="entry name" value="LptF_LptG"/>
    <property type="match status" value="1"/>
</dbReference>
<feature type="transmembrane region" description="Helical" evidence="7">
    <location>
        <begin position="332"/>
        <end position="351"/>
    </location>
</feature>
<feature type="transmembrane region" description="Helical" evidence="7">
    <location>
        <begin position="390"/>
        <end position="409"/>
    </location>
</feature>
<dbReference type="GO" id="GO:0043190">
    <property type="term" value="C:ATP-binding cassette (ABC) transporter complex"/>
    <property type="evidence" value="ECO:0007669"/>
    <property type="project" value="TreeGrafter"/>
</dbReference>
<keyword evidence="4 7" id="KW-1133">Transmembrane helix</keyword>
<feature type="coiled-coil region" evidence="6">
    <location>
        <begin position="293"/>
        <end position="320"/>
    </location>
</feature>
<evidence type="ECO:0008006" key="10">
    <source>
        <dbReference type="Google" id="ProtNLM"/>
    </source>
</evidence>
<comment type="subcellular location">
    <subcellularLocation>
        <location evidence="1">Cell membrane</location>
        <topology evidence="1">Multi-pass membrane protein</topology>
    </subcellularLocation>
</comment>
<sequence>MMLFINFFLRAIDRFLGKGLNIFTILEYLFLNLAWILALAVPMAVLIATLMAFGRLSEDNEINAMRASGIGFTSILRPALLFGLFVCLSLTYFNNYVLPEMNFYARLLQGDIHKKRPGLDIEPGHFINNLPDYSMIIRQDNDGLMEDVRIFSKENKEIQTSIYSKTGELKTLDDAIILMLYDGEIHELKLDDYSNYRRINFERHKIIIPADDLMLARRDTSNRSDREMTIPMMLDKQANYKQRSERVKERIGRSIKKVIGDSLVPPSLAAAESVMEDYRATVLNDTSLVPAEQRRKERRLKSLERQINNEYRLIHNYQKNQNKYWVEIHKKFSLPVACILFVLVGAPLGTLTRKGGFMMAISMGFGFFLVYYIFLIGGEEMADRNRVSPLIGMWTPNVILLVIGIYLTLNTVRERAPLQFRWPWQKTTAEDASIESS</sequence>
<keyword evidence="5 7" id="KW-0472">Membrane</keyword>
<dbReference type="PANTHER" id="PTHR33529">
    <property type="entry name" value="SLR0882 PROTEIN-RELATED"/>
    <property type="match status" value="1"/>
</dbReference>
<dbReference type="EMBL" id="FAXC01000082">
    <property type="protein sequence ID" value="CUV08548.1"/>
    <property type="molecule type" value="Genomic_DNA"/>
</dbReference>
<evidence type="ECO:0000256" key="5">
    <source>
        <dbReference type="ARBA" id="ARBA00023136"/>
    </source>
</evidence>
<reference evidence="9" key="1">
    <citation type="submission" date="2015-10" db="EMBL/GenBank/DDBJ databases">
        <authorList>
            <person name="Gilbert D.G."/>
        </authorList>
    </citation>
    <scope>NUCLEOTIDE SEQUENCE</scope>
</reference>
<name>A0A160VDM0_9ZZZZ</name>
<evidence type="ECO:0000256" key="4">
    <source>
        <dbReference type="ARBA" id="ARBA00022989"/>
    </source>
</evidence>
<feature type="transmembrane region" description="Helical" evidence="7">
    <location>
        <begin position="357"/>
        <end position="378"/>
    </location>
</feature>
<evidence type="ECO:0000256" key="7">
    <source>
        <dbReference type="SAM" id="Phobius"/>
    </source>
</evidence>
<protein>
    <recommendedName>
        <fullName evidence="10">Lipopolysaccharide export system permease protein LptF</fullName>
    </recommendedName>
</protein>
<keyword evidence="3 7" id="KW-0812">Transmembrane</keyword>
<keyword evidence="6" id="KW-0175">Coiled coil</keyword>
<evidence type="ECO:0000256" key="2">
    <source>
        <dbReference type="ARBA" id="ARBA00022475"/>
    </source>
</evidence>
<evidence type="ECO:0000256" key="3">
    <source>
        <dbReference type="ARBA" id="ARBA00022692"/>
    </source>
</evidence>
<accession>A0A160VDM0</accession>
<gene>
    <name evidence="8" type="ORF">MGWOODY_Mmi1647</name>
    <name evidence="9" type="ORF">MGWOODY_Mmi1665</name>
</gene>
<evidence type="ECO:0000313" key="9">
    <source>
        <dbReference type="EMBL" id="CUV08566.1"/>
    </source>
</evidence>
<keyword evidence="2" id="KW-1003">Cell membrane</keyword>
<proteinExistence type="predicted"/>
<evidence type="ECO:0000313" key="8">
    <source>
        <dbReference type="EMBL" id="CUV08548.1"/>
    </source>
</evidence>